<gene>
    <name evidence="2" type="ORF">SCLCIDRAFT_10942</name>
</gene>
<name>A0A0C2Z180_9AGAM</name>
<accession>A0A0C2Z180</accession>
<dbReference type="EMBL" id="KN822132">
    <property type="protein sequence ID" value="KIM55578.1"/>
    <property type="molecule type" value="Genomic_DNA"/>
</dbReference>
<organism evidence="2 3">
    <name type="scientific">Scleroderma citrinum Foug A</name>
    <dbReference type="NCBI Taxonomy" id="1036808"/>
    <lineage>
        <taxon>Eukaryota</taxon>
        <taxon>Fungi</taxon>
        <taxon>Dikarya</taxon>
        <taxon>Basidiomycota</taxon>
        <taxon>Agaricomycotina</taxon>
        <taxon>Agaricomycetes</taxon>
        <taxon>Agaricomycetidae</taxon>
        <taxon>Boletales</taxon>
        <taxon>Sclerodermatineae</taxon>
        <taxon>Sclerodermataceae</taxon>
        <taxon>Scleroderma</taxon>
    </lineage>
</organism>
<reference evidence="2 3" key="1">
    <citation type="submission" date="2014-04" db="EMBL/GenBank/DDBJ databases">
        <authorList>
            <consortium name="DOE Joint Genome Institute"/>
            <person name="Kuo A."/>
            <person name="Kohler A."/>
            <person name="Nagy L.G."/>
            <person name="Floudas D."/>
            <person name="Copeland A."/>
            <person name="Barry K.W."/>
            <person name="Cichocki N."/>
            <person name="Veneault-Fourrey C."/>
            <person name="LaButti K."/>
            <person name="Lindquist E.A."/>
            <person name="Lipzen A."/>
            <person name="Lundell T."/>
            <person name="Morin E."/>
            <person name="Murat C."/>
            <person name="Sun H."/>
            <person name="Tunlid A."/>
            <person name="Henrissat B."/>
            <person name="Grigoriev I.V."/>
            <person name="Hibbett D.S."/>
            <person name="Martin F."/>
            <person name="Nordberg H.P."/>
            <person name="Cantor M.N."/>
            <person name="Hua S.X."/>
        </authorList>
    </citation>
    <scope>NUCLEOTIDE SEQUENCE [LARGE SCALE GENOMIC DNA]</scope>
    <source>
        <strain evidence="2 3">Foug A</strain>
    </source>
</reference>
<dbReference type="InParanoid" id="A0A0C2Z180"/>
<dbReference type="AlphaFoldDB" id="A0A0C2Z180"/>
<feature type="region of interest" description="Disordered" evidence="1">
    <location>
        <begin position="127"/>
        <end position="155"/>
    </location>
</feature>
<dbReference type="OrthoDB" id="2692741at2759"/>
<protein>
    <submittedName>
        <fullName evidence="2">Uncharacterized protein</fullName>
    </submittedName>
</protein>
<dbReference type="Proteomes" id="UP000053989">
    <property type="component" value="Unassembled WGS sequence"/>
</dbReference>
<keyword evidence="3" id="KW-1185">Reference proteome</keyword>
<sequence>MAKKHQKHSAAHAWAACWKTTVHDYGPQDMLPKDVPFILENNLENNSDCGYVGGVSIQACVLDMESELVESSEADTESLCELDGDELEGNLRELQEKEEKGSWDGVFNARKTSEEWQKVERNRNLGYNGLSHRSQRRQAKAAWDGKALHDKSKQS</sequence>
<evidence type="ECO:0000313" key="3">
    <source>
        <dbReference type="Proteomes" id="UP000053989"/>
    </source>
</evidence>
<evidence type="ECO:0000256" key="1">
    <source>
        <dbReference type="SAM" id="MobiDB-lite"/>
    </source>
</evidence>
<reference evidence="3" key="2">
    <citation type="submission" date="2015-01" db="EMBL/GenBank/DDBJ databases">
        <title>Evolutionary Origins and Diversification of the Mycorrhizal Mutualists.</title>
        <authorList>
            <consortium name="DOE Joint Genome Institute"/>
            <consortium name="Mycorrhizal Genomics Consortium"/>
            <person name="Kohler A."/>
            <person name="Kuo A."/>
            <person name="Nagy L.G."/>
            <person name="Floudas D."/>
            <person name="Copeland A."/>
            <person name="Barry K.W."/>
            <person name="Cichocki N."/>
            <person name="Veneault-Fourrey C."/>
            <person name="LaButti K."/>
            <person name="Lindquist E.A."/>
            <person name="Lipzen A."/>
            <person name="Lundell T."/>
            <person name="Morin E."/>
            <person name="Murat C."/>
            <person name="Riley R."/>
            <person name="Ohm R."/>
            <person name="Sun H."/>
            <person name="Tunlid A."/>
            <person name="Henrissat B."/>
            <person name="Grigoriev I.V."/>
            <person name="Hibbett D.S."/>
            <person name="Martin F."/>
        </authorList>
    </citation>
    <scope>NUCLEOTIDE SEQUENCE [LARGE SCALE GENOMIC DNA]</scope>
    <source>
        <strain evidence="3">Foug A</strain>
    </source>
</reference>
<dbReference type="HOGENOM" id="CLU_1787535_0_0_1"/>
<evidence type="ECO:0000313" key="2">
    <source>
        <dbReference type="EMBL" id="KIM55578.1"/>
    </source>
</evidence>
<proteinExistence type="predicted"/>
<feature type="compositionally biased region" description="Basic and acidic residues" evidence="1">
    <location>
        <begin position="146"/>
        <end position="155"/>
    </location>
</feature>